<comment type="similarity">
    <text evidence="1">Belongs to the enoyl-CoA hydratase/isomerase family.</text>
</comment>
<evidence type="ECO:0000313" key="2">
    <source>
        <dbReference type="EMBL" id="GLR65699.1"/>
    </source>
</evidence>
<evidence type="ECO:0000256" key="1">
    <source>
        <dbReference type="ARBA" id="ARBA00005254"/>
    </source>
</evidence>
<proteinExistence type="inferred from homology"/>
<dbReference type="Gene3D" id="1.10.12.10">
    <property type="entry name" value="Lyase 2-enoyl-coa Hydratase, Chain A, domain 2"/>
    <property type="match status" value="1"/>
</dbReference>
<name>A0ABQ6A6E7_9PROT</name>
<dbReference type="Pfam" id="PF00378">
    <property type="entry name" value="ECH_1"/>
    <property type="match status" value="1"/>
</dbReference>
<dbReference type="InterPro" id="IPR029045">
    <property type="entry name" value="ClpP/crotonase-like_dom_sf"/>
</dbReference>
<reference evidence="3" key="1">
    <citation type="journal article" date="2019" name="Int. J. Syst. Evol. Microbiol.">
        <title>The Global Catalogue of Microorganisms (GCM) 10K type strain sequencing project: providing services to taxonomists for standard genome sequencing and annotation.</title>
        <authorList>
            <consortium name="The Broad Institute Genomics Platform"/>
            <consortium name="The Broad Institute Genome Sequencing Center for Infectious Disease"/>
            <person name="Wu L."/>
            <person name="Ma J."/>
        </authorList>
    </citation>
    <scope>NUCLEOTIDE SEQUENCE [LARGE SCALE GENOMIC DNA]</scope>
    <source>
        <strain evidence="3">NBRC 112502</strain>
    </source>
</reference>
<dbReference type="RefSeq" id="WP_284256212.1">
    <property type="nucleotide sequence ID" value="NZ_BSOS01000006.1"/>
</dbReference>
<dbReference type="SUPFAM" id="SSF52096">
    <property type="entry name" value="ClpP/crotonase"/>
    <property type="match status" value="1"/>
</dbReference>
<dbReference type="InterPro" id="IPR001753">
    <property type="entry name" value="Enoyl-CoA_hydra/iso"/>
</dbReference>
<sequence>MSEPELLTQIDGPIARITFNRPQARNALTAGMVSDMAAFLLKIENDSAVRCVILAGSGEHFMAGGDVAGFGEALNALPAEREADFVRRAKSAMPIFEVFERLSKPVIAKVRGAAAGASIGWVAAADFVMISETALFVFAHIHLGASPDGALTWHLPRAVGLRKAKELVLLGGRLNAQEALEAGLANRLVPNAELDAETEALAKRLSAGPSIAIGRSKLLLNQASANSQLRQMELEAESFGACAASDDFVEGVTAFTGKRKAAFKGR</sequence>
<gene>
    <name evidence="2" type="ORF">GCM10010909_03770</name>
</gene>
<dbReference type="PANTHER" id="PTHR43802">
    <property type="entry name" value="ENOYL-COA HYDRATASE"/>
    <property type="match status" value="1"/>
</dbReference>
<dbReference type="PANTHER" id="PTHR43802:SF1">
    <property type="entry name" value="IP11341P-RELATED"/>
    <property type="match status" value="1"/>
</dbReference>
<evidence type="ECO:0000313" key="3">
    <source>
        <dbReference type="Proteomes" id="UP001156641"/>
    </source>
</evidence>
<comment type="caution">
    <text evidence="2">The sequence shown here is derived from an EMBL/GenBank/DDBJ whole genome shotgun (WGS) entry which is preliminary data.</text>
</comment>
<dbReference type="EMBL" id="BSOS01000006">
    <property type="protein sequence ID" value="GLR65699.1"/>
    <property type="molecule type" value="Genomic_DNA"/>
</dbReference>
<keyword evidence="3" id="KW-1185">Reference proteome</keyword>
<protein>
    <submittedName>
        <fullName evidence="2">Enoyl-CoA hydratase</fullName>
    </submittedName>
</protein>
<dbReference type="InterPro" id="IPR014748">
    <property type="entry name" value="Enoyl-CoA_hydra_C"/>
</dbReference>
<dbReference type="Gene3D" id="3.90.226.10">
    <property type="entry name" value="2-enoyl-CoA Hydratase, Chain A, domain 1"/>
    <property type="match status" value="1"/>
</dbReference>
<organism evidence="2 3">
    <name type="scientific">Acidocella aquatica</name>
    <dbReference type="NCBI Taxonomy" id="1922313"/>
    <lineage>
        <taxon>Bacteria</taxon>
        <taxon>Pseudomonadati</taxon>
        <taxon>Pseudomonadota</taxon>
        <taxon>Alphaproteobacteria</taxon>
        <taxon>Acetobacterales</taxon>
        <taxon>Acidocellaceae</taxon>
        <taxon>Acidocella</taxon>
    </lineage>
</organism>
<dbReference type="Proteomes" id="UP001156641">
    <property type="component" value="Unassembled WGS sequence"/>
</dbReference>
<dbReference type="CDD" id="cd06558">
    <property type="entry name" value="crotonase-like"/>
    <property type="match status" value="1"/>
</dbReference>
<accession>A0ABQ6A6E7</accession>